<evidence type="ECO:0008006" key="3">
    <source>
        <dbReference type="Google" id="ProtNLM"/>
    </source>
</evidence>
<dbReference type="Pfam" id="PF07394">
    <property type="entry name" value="DUF1501"/>
    <property type="match status" value="1"/>
</dbReference>
<dbReference type="EMBL" id="BMXI01000005">
    <property type="protein sequence ID" value="GHC49216.1"/>
    <property type="molecule type" value="Genomic_DNA"/>
</dbReference>
<evidence type="ECO:0000313" key="2">
    <source>
        <dbReference type="Proteomes" id="UP000644507"/>
    </source>
</evidence>
<sequence length="437" mass="46913">MNDYFKTRREFLRTGIWGASASWTLPLFLQRTFGEIDASARDLAIQAASGKDDEILVVLQMAGGNDGLNTLVPFGDEDYHKARPTLGKKAKDLIKVGDGLGLNNNLKSLAGLYDEGDLAIVQGVGYPNPNRSHFVSTSVWETADPLARSNTGWLGRYFDNQCEGSDPMVGVSLRKTQPESFGAERNSGISLSAPELYRWIHGGDQLEAAEEVFADLNAPGMSEMAAAAGDSIAEVGATGGLVGEDNASYLERVALNAQVSSDEVVKLARKHKSSTNYPGTPLGQSLGLVGRMIAGGMPTRVYYVNHGGFDTHRQQAGRHDQLLGQMDAALKSFFADLKAQGNYQRVTVMTFSEFGRRVGENASGGTDHGQGSCLFVAGGGVKGGLYGQYPSLTDLSKGDLKFTTDFRKVYATLLDGWLKTDSQAILGKKFDPLGFLG</sequence>
<dbReference type="SUPFAM" id="SSF53649">
    <property type="entry name" value="Alkaline phosphatase-like"/>
    <property type="match status" value="1"/>
</dbReference>
<dbReference type="RefSeq" id="WP_189568836.1">
    <property type="nucleotide sequence ID" value="NZ_BMXI01000005.1"/>
</dbReference>
<dbReference type="AlphaFoldDB" id="A0A918TIF5"/>
<accession>A0A918TIF5</accession>
<dbReference type="InterPro" id="IPR010869">
    <property type="entry name" value="DUF1501"/>
</dbReference>
<protein>
    <recommendedName>
        <fullName evidence="3">DUF1501 domain-containing protein</fullName>
    </recommendedName>
</protein>
<organism evidence="1 2">
    <name type="scientific">Roseibacillus persicicus</name>
    <dbReference type="NCBI Taxonomy" id="454148"/>
    <lineage>
        <taxon>Bacteria</taxon>
        <taxon>Pseudomonadati</taxon>
        <taxon>Verrucomicrobiota</taxon>
        <taxon>Verrucomicrobiia</taxon>
        <taxon>Verrucomicrobiales</taxon>
        <taxon>Verrucomicrobiaceae</taxon>
        <taxon>Roseibacillus</taxon>
    </lineage>
</organism>
<proteinExistence type="predicted"/>
<comment type="caution">
    <text evidence="1">The sequence shown here is derived from an EMBL/GenBank/DDBJ whole genome shotgun (WGS) entry which is preliminary data.</text>
</comment>
<evidence type="ECO:0000313" key="1">
    <source>
        <dbReference type="EMBL" id="GHC49216.1"/>
    </source>
</evidence>
<gene>
    <name evidence="1" type="ORF">GCM10007100_13900</name>
</gene>
<name>A0A918TIF5_9BACT</name>
<reference evidence="1" key="1">
    <citation type="journal article" date="2014" name="Int. J. Syst. Evol. Microbiol.">
        <title>Complete genome sequence of Corynebacterium casei LMG S-19264T (=DSM 44701T), isolated from a smear-ripened cheese.</title>
        <authorList>
            <consortium name="US DOE Joint Genome Institute (JGI-PGF)"/>
            <person name="Walter F."/>
            <person name="Albersmeier A."/>
            <person name="Kalinowski J."/>
            <person name="Ruckert C."/>
        </authorList>
    </citation>
    <scope>NUCLEOTIDE SEQUENCE</scope>
    <source>
        <strain evidence="1">KCTC 12988</strain>
    </source>
</reference>
<reference evidence="1" key="2">
    <citation type="submission" date="2020-09" db="EMBL/GenBank/DDBJ databases">
        <authorList>
            <person name="Sun Q."/>
            <person name="Kim S."/>
        </authorList>
    </citation>
    <scope>NUCLEOTIDE SEQUENCE</scope>
    <source>
        <strain evidence="1">KCTC 12988</strain>
    </source>
</reference>
<dbReference type="PANTHER" id="PTHR43737:SF1">
    <property type="entry name" value="DUF1501 DOMAIN-CONTAINING PROTEIN"/>
    <property type="match status" value="1"/>
</dbReference>
<dbReference type="PANTHER" id="PTHR43737">
    <property type="entry name" value="BLL7424 PROTEIN"/>
    <property type="match status" value="1"/>
</dbReference>
<keyword evidence="2" id="KW-1185">Reference proteome</keyword>
<dbReference type="Proteomes" id="UP000644507">
    <property type="component" value="Unassembled WGS sequence"/>
</dbReference>
<dbReference type="InterPro" id="IPR017850">
    <property type="entry name" value="Alkaline_phosphatase_core_sf"/>
</dbReference>